<dbReference type="Gene3D" id="6.10.250.3150">
    <property type="match status" value="1"/>
</dbReference>
<feature type="region of interest" description="Disordered" evidence="3">
    <location>
        <begin position="256"/>
        <end position="287"/>
    </location>
</feature>
<feature type="domain" description="M23ase beta-sheet core" evidence="4">
    <location>
        <begin position="333"/>
        <end position="417"/>
    </location>
</feature>
<keyword evidence="2" id="KW-0175">Coiled coil</keyword>
<dbReference type="SUPFAM" id="SSF51261">
    <property type="entry name" value="Duplicated hybrid motif"/>
    <property type="match status" value="1"/>
</dbReference>
<accession>A0A5D4HC36</accession>
<evidence type="ECO:0000256" key="1">
    <source>
        <dbReference type="ARBA" id="ARBA00022729"/>
    </source>
</evidence>
<keyword evidence="6" id="KW-1185">Reference proteome</keyword>
<dbReference type="PANTHER" id="PTHR21666:SF289">
    <property type="entry name" value="L-ALA--D-GLU ENDOPEPTIDASE"/>
    <property type="match status" value="1"/>
</dbReference>
<sequence length="423" mass="48095">MDIKKILFSFLFICSVGIGVVSAQSSAELKKQREKIDAEIAELMKIVRAKTQEKLLSQKEVNALSRQLNLREDKIKTISSELRIINNNIQKNTKAVNELKAELEKMRKDYEKMVLFAFRNKNGYNKLMFIFASKDFNQAFKRVKYLQQFNDARKIKAAEIEATKKEIELKIAQLERDREMQNKLLKEQETEKAIIAKDRSAHAQELSQLKKEESAYRGQLSQKQQEKKRIDAMIQAAIRREIEAQRRLAEEARRKAAEAEAKRTGKTVEEVEKSTPRKSDSEVLRSTPEAAKLSADFKSNRGRLPWPVSQGNVVRNFGFETVERNVRIDNSDVAIRTADNASVKAVFEGDVVQVIGSFVVIKHGEYFTSYSNLKSVSVRRGQKVGRGQQIGIAGEDPDAGYSIVNFGVFQGQTAMNPVSWLAK</sequence>
<proteinExistence type="predicted"/>
<evidence type="ECO:0000259" key="4">
    <source>
        <dbReference type="Pfam" id="PF01551"/>
    </source>
</evidence>
<organism evidence="5 6">
    <name type="scientific">Sphingobacterium phlebotomi</name>
    <dbReference type="NCBI Taxonomy" id="2605433"/>
    <lineage>
        <taxon>Bacteria</taxon>
        <taxon>Pseudomonadati</taxon>
        <taxon>Bacteroidota</taxon>
        <taxon>Sphingobacteriia</taxon>
        <taxon>Sphingobacteriales</taxon>
        <taxon>Sphingobacteriaceae</taxon>
        <taxon>Sphingobacterium</taxon>
    </lineage>
</organism>
<name>A0A5D4HC36_9SPHI</name>
<keyword evidence="1" id="KW-0732">Signal</keyword>
<dbReference type="Pfam" id="PF01551">
    <property type="entry name" value="Peptidase_M23"/>
    <property type="match status" value="1"/>
</dbReference>
<comment type="caution">
    <text evidence="5">The sequence shown here is derived from an EMBL/GenBank/DDBJ whole genome shotgun (WGS) entry which is preliminary data.</text>
</comment>
<feature type="coiled-coil region" evidence="2">
    <location>
        <begin position="82"/>
        <end position="109"/>
    </location>
</feature>
<dbReference type="InterPro" id="IPR050570">
    <property type="entry name" value="Cell_wall_metabolism_enzyme"/>
</dbReference>
<dbReference type="Proteomes" id="UP000322362">
    <property type="component" value="Unassembled WGS sequence"/>
</dbReference>
<dbReference type="EMBL" id="VTAV01000001">
    <property type="protein sequence ID" value="TYR38366.1"/>
    <property type="molecule type" value="Genomic_DNA"/>
</dbReference>
<dbReference type="CDD" id="cd12797">
    <property type="entry name" value="M23_peptidase"/>
    <property type="match status" value="1"/>
</dbReference>
<dbReference type="GO" id="GO:0004222">
    <property type="term" value="F:metalloendopeptidase activity"/>
    <property type="evidence" value="ECO:0007669"/>
    <property type="project" value="TreeGrafter"/>
</dbReference>
<feature type="region of interest" description="Disordered" evidence="3">
    <location>
        <begin position="208"/>
        <end position="227"/>
    </location>
</feature>
<evidence type="ECO:0000313" key="6">
    <source>
        <dbReference type="Proteomes" id="UP000322362"/>
    </source>
</evidence>
<evidence type="ECO:0000256" key="2">
    <source>
        <dbReference type="SAM" id="Coils"/>
    </source>
</evidence>
<feature type="compositionally biased region" description="Basic and acidic residues" evidence="3">
    <location>
        <begin position="256"/>
        <end position="283"/>
    </location>
</feature>
<dbReference type="Gene3D" id="2.70.70.10">
    <property type="entry name" value="Glucose Permease (Domain IIA)"/>
    <property type="match status" value="1"/>
</dbReference>
<evidence type="ECO:0000256" key="3">
    <source>
        <dbReference type="SAM" id="MobiDB-lite"/>
    </source>
</evidence>
<protein>
    <submittedName>
        <fullName evidence="5">Peptidoglycan DD-metalloendopeptidase family protein</fullName>
    </submittedName>
</protein>
<gene>
    <name evidence="5" type="ORF">FXV77_03550</name>
</gene>
<dbReference type="InterPro" id="IPR011055">
    <property type="entry name" value="Dup_hybrid_motif"/>
</dbReference>
<reference evidence="5 6" key="1">
    <citation type="submission" date="2019-08" db="EMBL/GenBank/DDBJ databases">
        <title>Phlebobacter frassis gen. nov. sp. nov., a new member of family Sphingobacteriaceae isolated from sand fly rearing media.</title>
        <authorList>
            <person name="Kakumanu M.L."/>
            <person name="Marayati B.F."/>
            <person name="Wada-Katsumata A."/>
            <person name="Wasserberg G."/>
            <person name="Schal C."/>
            <person name="Apperson C.S."/>
            <person name="Ponnusamy L."/>
        </authorList>
    </citation>
    <scope>NUCLEOTIDE SEQUENCE [LARGE SCALE GENOMIC DNA]</scope>
    <source>
        <strain evidence="5 6">SSI9</strain>
    </source>
</reference>
<evidence type="ECO:0000313" key="5">
    <source>
        <dbReference type="EMBL" id="TYR38366.1"/>
    </source>
</evidence>
<dbReference type="InterPro" id="IPR016047">
    <property type="entry name" value="M23ase_b-sheet_dom"/>
</dbReference>
<dbReference type="PANTHER" id="PTHR21666">
    <property type="entry name" value="PEPTIDASE-RELATED"/>
    <property type="match status" value="1"/>
</dbReference>
<dbReference type="AlphaFoldDB" id="A0A5D4HC36"/>
<dbReference type="RefSeq" id="WP_148917795.1">
    <property type="nucleotide sequence ID" value="NZ_VTAV01000001.1"/>
</dbReference>